<evidence type="ECO:0000259" key="3">
    <source>
        <dbReference type="Pfam" id="PF08338"/>
    </source>
</evidence>
<dbReference type="RefSeq" id="WP_115594204.1">
    <property type="nucleotide sequence ID" value="NZ_QRHA01000012.1"/>
</dbReference>
<comment type="similarity">
    <text evidence="1">Belongs to the NAD(P)-dependent epimerase/dehydratase family. SDR39U1 subfamily.</text>
</comment>
<reference evidence="5" key="1">
    <citation type="submission" date="2018-08" db="EMBL/GenBank/DDBJ databases">
        <authorList>
            <person name="Zhang J."/>
            <person name="Du Z.-J."/>
        </authorList>
    </citation>
    <scope>NUCLEOTIDE SEQUENCE [LARGE SCALE GENOMIC DNA]</scope>
    <source>
        <strain evidence="5">KCTC 52655</strain>
    </source>
</reference>
<evidence type="ECO:0000259" key="2">
    <source>
        <dbReference type="Pfam" id="PF01370"/>
    </source>
</evidence>
<dbReference type="PANTHER" id="PTHR11092">
    <property type="entry name" value="SUGAR NUCLEOTIDE EPIMERASE RELATED"/>
    <property type="match status" value="1"/>
</dbReference>
<sequence>MNILMTGATGLIGRHFIARFASQYRFTVLSRNPERARQLLSNVNTIGSLGELNDLSDFDAVINLAGEPIADKRWTSRQKQRICESRWSVTEELATAIRASEKPPSVFISGSAIGFYGRQGPAPVTESRHQVHDEFTHQVCRKWEELALTAQSAETRVCLLRTGIVLAKDGGALEKMAVPFHFGLGGKLGSGEQVMSWIHIDDMVEAMQFLLTHPQCQGPYNLTAPHPVSNREFTKSLGSALHRPTFFTVPETVLKLALGETSELLLSGQSVLPDRLQKAGFVFRYERLPSALNAIFS</sequence>
<dbReference type="PANTHER" id="PTHR11092:SF0">
    <property type="entry name" value="EPIMERASE FAMILY PROTEIN SDR39U1"/>
    <property type="match status" value="1"/>
</dbReference>
<dbReference type="Pfam" id="PF08338">
    <property type="entry name" value="DUF1731"/>
    <property type="match status" value="1"/>
</dbReference>
<organism evidence="4 5">
    <name type="scientific">Alteromonas aestuariivivens</name>
    <dbReference type="NCBI Taxonomy" id="1938339"/>
    <lineage>
        <taxon>Bacteria</taxon>
        <taxon>Pseudomonadati</taxon>
        <taxon>Pseudomonadota</taxon>
        <taxon>Gammaproteobacteria</taxon>
        <taxon>Alteromonadales</taxon>
        <taxon>Alteromonadaceae</taxon>
        <taxon>Alteromonas/Salinimonas group</taxon>
        <taxon>Alteromonas</taxon>
    </lineage>
</organism>
<gene>
    <name evidence="4" type="ORF">DXV75_14805</name>
</gene>
<dbReference type="InterPro" id="IPR010099">
    <property type="entry name" value="SDR39U1"/>
</dbReference>
<dbReference type="OrthoDB" id="9801773at2"/>
<feature type="domain" description="DUF1731" evidence="3">
    <location>
        <begin position="249"/>
        <end position="295"/>
    </location>
</feature>
<protein>
    <submittedName>
        <fullName evidence="4">TIGR01777 family protein</fullName>
    </submittedName>
</protein>
<dbReference type="InterPro" id="IPR013549">
    <property type="entry name" value="DUF1731"/>
</dbReference>
<feature type="domain" description="NAD-dependent epimerase/dehydratase" evidence="2">
    <location>
        <begin position="3"/>
        <end position="221"/>
    </location>
</feature>
<dbReference type="NCBIfam" id="TIGR01777">
    <property type="entry name" value="yfcH"/>
    <property type="match status" value="1"/>
</dbReference>
<evidence type="ECO:0000313" key="4">
    <source>
        <dbReference type="EMBL" id="RDV24274.1"/>
    </source>
</evidence>
<evidence type="ECO:0000256" key="1">
    <source>
        <dbReference type="ARBA" id="ARBA00009353"/>
    </source>
</evidence>
<dbReference type="CDD" id="cd05242">
    <property type="entry name" value="SDR_a8"/>
    <property type="match status" value="1"/>
</dbReference>
<dbReference type="Gene3D" id="3.40.50.720">
    <property type="entry name" value="NAD(P)-binding Rossmann-like Domain"/>
    <property type="match status" value="1"/>
</dbReference>
<dbReference type="InterPro" id="IPR001509">
    <property type="entry name" value="Epimerase_deHydtase"/>
</dbReference>
<dbReference type="EMBL" id="QRHA01000012">
    <property type="protein sequence ID" value="RDV24274.1"/>
    <property type="molecule type" value="Genomic_DNA"/>
</dbReference>
<accession>A0A3D8M418</accession>
<evidence type="ECO:0000313" key="5">
    <source>
        <dbReference type="Proteomes" id="UP000256561"/>
    </source>
</evidence>
<dbReference type="Proteomes" id="UP000256561">
    <property type="component" value="Unassembled WGS sequence"/>
</dbReference>
<comment type="caution">
    <text evidence="4">The sequence shown here is derived from an EMBL/GenBank/DDBJ whole genome shotgun (WGS) entry which is preliminary data.</text>
</comment>
<dbReference type="Pfam" id="PF01370">
    <property type="entry name" value="Epimerase"/>
    <property type="match status" value="1"/>
</dbReference>
<keyword evidence="5" id="KW-1185">Reference proteome</keyword>
<dbReference type="AlphaFoldDB" id="A0A3D8M418"/>
<name>A0A3D8M418_9ALTE</name>
<dbReference type="SUPFAM" id="SSF51735">
    <property type="entry name" value="NAD(P)-binding Rossmann-fold domains"/>
    <property type="match status" value="1"/>
</dbReference>
<proteinExistence type="inferred from homology"/>
<dbReference type="InterPro" id="IPR036291">
    <property type="entry name" value="NAD(P)-bd_dom_sf"/>
</dbReference>